<protein>
    <recommendedName>
        <fullName evidence="1">Presequence protease mitochondrial-type C-terminal domain-containing protein</fullName>
    </recommendedName>
</protein>
<reference evidence="2 3" key="1">
    <citation type="submission" date="2018-10" db="EMBL/GenBank/DDBJ databases">
        <title>A high-quality apple genome assembly.</title>
        <authorList>
            <person name="Hu J."/>
        </authorList>
    </citation>
    <scope>NUCLEOTIDE SEQUENCE [LARGE SCALE GENOMIC DNA]</scope>
    <source>
        <strain evidence="3">cv. HFTH1</strain>
        <tissue evidence="2">Young leaf</tissue>
    </source>
</reference>
<evidence type="ECO:0000313" key="3">
    <source>
        <dbReference type="Proteomes" id="UP000290289"/>
    </source>
</evidence>
<dbReference type="GO" id="GO:0005739">
    <property type="term" value="C:mitochondrion"/>
    <property type="evidence" value="ECO:0007669"/>
    <property type="project" value="TreeGrafter"/>
</dbReference>
<accession>A0A498J281</accession>
<dbReference type="GO" id="GO:0046872">
    <property type="term" value="F:metal ion binding"/>
    <property type="evidence" value="ECO:0007669"/>
    <property type="project" value="InterPro"/>
</dbReference>
<feature type="domain" description="Presequence protease mitochondrial-type C-terminal" evidence="1">
    <location>
        <begin position="1"/>
        <end position="79"/>
    </location>
</feature>
<gene>
    <name evidence="2" type="ORF">DVH24_042163</name>
</gene>
<dbReference type="Pfam" id="PF22516">
    <property type="entry name" value="PreP_C"/>
    <property type="match status" value="1"/>
</dbReference>
<keyword evidence="3" id="KW-1185">Reference proteome</keyword>
<dbReference type="PANTHER" id="PTHR43016:SF13">
    <property type="entry name" value="PRESEQUENCE PROTEASE, MITOCHONDRIAL"/>
    <property type="match status" value="1"/>
</dbReference>
<evidence type="ECO:0000313" key="2">
    <source>
        <dbReference type="EMBL" id="RXH88092.1"/>
    </source>
</evidence>
<dbReference type="GO" id="GO:0016485">
    <property type="term" value="P:protein processing"/>
    <property type="evidence" value="ECO:0007669"/>
    <property type="project" value="TreeGrafter"/>
</dbReference>
<evidence type="ECO:0000259" key="1">
    <source>
        <dbReference type="Pfam" id="PF22516"/>
    </source>
</evidence>
<dbReference type="GO" id="GO:0004222">
    <property type="term" value="F:metalloendopeptidase activity"/>
    <property type="evidence" value="ECO:0007669"/>
    <property type="project" value="TreeGrafter"/>
</dbReference>
<dbReference type="PANTHER" id="PTHR43016">
    <property type="entry name" value="PRESEQUENCE PROTEASE"/>
    <property type="match status" value="1"/>
</dbReference>
<name>A0A498J281_MALDO</name>
<dbReference type="InterPro" id="IPR055130">
    <property type="entry name" value="PreP_C"/>
</dbReference>
<sequence>MDDETLSKSIIGTIGDVDSYQLPDAKGYSSLLRYLLGITEEERQVRRAEILSTSLKDFKEFANAIDVVKDKGVVVAVASPDDVDAAQKERNDFFQVKKAL</sequence>
<dbReference type="STRING" id="3750.A0A498J281"/>
<dbReference type="Gene3D" id="3.30.830.10">
    <property type="entry name" value="Metalloenzyme, LuxS/M16 peptidase-like"/>
    <property type="match status" value="1"/>
</dbReference>
<dbReference type="SUPFAM" id="SSF63411">
    <property type="entry name" value="LuxS/MPP-like metallohydrolase"/>
    <property type="match status" value="1"/>
</dbReference>
<dbReference type="Proteomes" id="UP000290289">
    <property type="component" value="Chromosome 10"/>
</dbReference>
<comment type="caution">
    <text evidence="2">The sequence shown here is derived from an EMBL/GenBank/DDBJ whole genome shotgun (WGS) entry which is preliminary data.</text>
</comment>
<dbReference type="GO" id="GO:0009507">
    <property type="term" value="C:chloroplast"/>
    <property type="evidence" value="ECO:0007669"/>
    <property type="project" value="TreeGrafter"/>
</dbReference>
<dbReference type="EMBL" id="RDQH01000336">
    <property type="protein sequence ID" value="RXH88092.1"/>
    <property type="molecule type" value="Genomic_DNA"/>
</dbReference>
<dbReference type="InterPro" id="IPR011249">
    <property type="entry name" value="Metalloenz_LuxS/M16"/>
</dbReference>
<organism evidence="2 3">
    <name type="scientific">Malus domestica</name>
    <name type="common">Apple</name>
    <name type="synonym">Pyrus malus</name>
    <dbReference type="NCBI Taxonomy" id="3750"/>
    <lineage>
        <taxon>Eukaryota</taxon>
        <taxon>Viridiplantae</taxon>
        <taxon>Streptophyta</taxon>
        <taxon>Embryophyta</taxon>
        <taxon>Tracheophyta</taxon>
        <taxon>Spermatophyta</taxon>
        <taxon>Magnoliopsida</taxon>
        <taxon>eudicotyledons</taxon>
        <taxon>Gunneridae</taxon>
        <taxon>Pentapetalae</taxon>
        <taxon>rosids</taxon>
        <taxon>fabids</taxon>
        <taxon>Rosales</taxon>
        <taxon>Rosaceae</taxon>
        <taxon>Amygdaloideae</taxon>
        <taxon>Maleae</taxon>
        <taxon>Malus</taxon>
    </lineage>
</organism>
<proteinExistence type="predicted"/>
<dbReference type="AlphaFoldDB" id="A0A498J281"/>